<evidence type="ECO:0000256" key="1">
    <source>
        <dbReference type="ARBA" id="ARBA00023002"/>
    </source>
</evidence>
<dbReference type="PANTHER" id="PTHR43401:SF2">
    <property type="entry name" value="L-THREONINE 3-DEHYDROGENASE"/>
    <property type="match status" value="1"/>
</dbReference>
<reference evidence="2" key="1">
    <citation type="journal article" date="2010" name="Microbiol. Resour. Announc.">
        <title>Comparative genomics of the bacterial genus Listeria: Genome evolution is characterized by limited gene acquisition and limited gene loss.</title>
        <authorList>
            <person name="den Bakker H.C."/>
            <person name="Cummings C.A."/>
            <person name="Ferreira V."/>
            <person name="Vatta P."/>
            <person name="Orsi R.H."/>
            <person name="Degoricija L."/>
            <person name="Barker M."/>
            <person name="Petrauskene O."/>
            <person name="Furtado M.R."/>
            <person name="Wiedmann M."/>
        </authorList>
    </citation>
    <scope>NUCLEOTIDE SEQUENCE [LARGE SCALE GENOMIC DNA]</scope>
    <source>
        <strain evidence="2">FSL N1-067</strain>
    </source>
</reference>
<accession>E3ZME3</accession>
<protein>
    <submittedName>
        <fullName evidence="2">Alcohol dehydrogenase, zinc-dependent</fullName>
    </submittedName>
</protein>
<dbReference type="EMBL" id="ADXJ01000231">
    <property type="protein sequence ID" value="EFS01205.1"/>
    <property type="molecule type" value="Genomic_DNA"/>
</dbReference>
<organism evidence="2">
    <name type="scientific">Listeria seeligeri FSL N1-067</name>
    <dbReference type="NCBI Taxonomy" id="702453"/>
    <lineage>
        <taxon>Bacteria</taxon>
        <taxon>Bacillati</taxon>
        <taxon>Bacillota</taxon>
        <taxon>Bacilli</taxon>
        <taxon>Bacillales</taxon>
        <taxon>Listeriaceae</taxon>
        <taxon>Listeria</taxon>
    </lineage>
</organism>
<dbReference type="InterPro" id="IPR050129">
    <property type="entry name" value="Zn_alcohol_dh"/>
</dbReference>
<dbReference type="PANTHER" id="PTHR43401">
    <property type="entry name" value="L-THREONINE 3-DEHYDROGENASE"/>
    <property type="match status" value="1"/>
</dbReference>
<sequence>EFARCRKLTVIGARHPGAYAEYIKLPAENVVKIPDELDYEAAALVEPSAVVVHGYYHTKLQAGDDVVVVGSGNIGLLAI</sequence>
<dbReference type="GO" id="GO:0016491">
    <property type="term" value="F:oxidoreductase activity"/>
    <property type="evidence" value="ECO:0007669"/>
    <property type="project" value="UniProtKB-KW"/>
</dbReference>
<feature type="non-terminal residue" evidence="2">
    <location>
        <position position="1"/>
    </location>
</feature>
<evidence type="ECO:0000313" key="2">
    <source>
        <dbReference type="EMBL" id="EFS01205.1"/>
    </source>
</evidence>
<dbReference type="AlphaFoldDB" id="E3ZME3"/>
<name>E3ZME3_LISSE</name>
<gene>
    <name evidence="2" type="ORF">NT03LS_0594</name>
</gene>
<dbReference type="Gene3D" id="3.90.180.10">
    <property type="entry name" value="Medium-chain alcohol dehydrogenases, catalytic domain"/>
    <property type="match status" value="1"/>
</dbReference>
<comment type="caution">
    <text evidence="2">The sequence shown here is derived from an EMBL/GenBank/DDBJ whole genome shotgun (WGS) entry which is preliminary data.</text>
</comment>
<dbReference type="HOGENOM" id="CLU_2595609_0_0_9"/>
<keyword evidence="1" id="KW-0560">Oxidoreductase</keyword>
<dbReference type="Proteomes" id="UP000004302">
    <property type="component" value="Chromosome"/>
</dbReference>
<dbReference type="Gene3D" id="3.40.50.720">
    <property type="entry name" value="NAD(P)-binding Rossmann-like Domain"/>
    <property type="match status" value="1"/>
</dbReference>
<proteinExistence type="predicted"/>
<dbReference type="InterPro" id="IPR011032">
    <property type="entry name" value="GroES-like_sf"/>
</dbReference>
<dbReference type="SUPFAM" id="SSF50129">
    <property type="entry name" value="GroES-like"/>
    <property type="match status" value="1"/>
</dbReference>